<protein>
    <submittedName>
        <fullName evidence="3">Uncharacterized protein</fullName>
    </submittedName>
</protein>
<gene>
    <name evidence="3" type="ORF">RclHR1_20020005</name>
</gene>
<accession>A0A2Z6R427</accession>
<evidence type="ECO:0000313" key="4">
    <source>
        <dbReference type="Proteomes" id="UP000247702"/>
    </source>
</evidence>
<feature type="compositionally biased region" description="Polar residues" evidence="2">
    <location>
        <begin position="1"/>
        <end position="16"/>
    </location>
</feature>
<comment type="caution">
    <text evidence="3">The sequence shown here is derived from an EMBL/GenBank/DDBJ whole genome shotgun (WGS) entry which is preliminary data.</text>
</comment>
<evidence type="ECO:0000256" key="2">
    <source>
        <dbReference type="SAM" id="MobiDB-lite"/>
    </source>
</evidence>
<name>A0A2Z6R427_9GLOM</name>
<feature type="region of interest" description="Disordered" evidence="2">
    <location>
        <begin position="88"/>
        <end position="107"/>
    </location>
</feature>
<proteinExistence type="predicted"/>
<keyword evidence="1" id="KW-0175">Coiled coil</keyword>
<dbReference type="EMBL" id="BEXD01001117">
    <property type="protein sequence ID" value="GBB92444.1"/>
    <property type="molecule type" value="Genomic_DNA"/>
</dbReference>
<reference evidence="3 4" key="1">
    <citation type="submission" date="2017-11" db="EMBL/GenBank/DDBJ databases">
        <title>The genome of Rhizophagus clarus HR1 reveals common genetic basis of auxotrophy among arbuscular mycorrhizal fungi.</title>
        <authorList>
            <person name="Kobayashi Y."/>
        </authorList>
    </citation>
    <scope>NUCLEOTIDE SEQUENCE [LARGE SCALE GENOMIC DNA]</scope>
    <source>
        <strain evidence="3 4">HR1</strain>
    </source>
</reference>
<evidence type="ECO:0000313" key="3">
    <source>
        <dbReference type="EMBL" id="GBB92444.1"/>
    </source>
</evidence>
<evidence type="ECO:0000256" key="1">
    <source>
        <dbReference type="SAM" id="Coils"/>
    </source>
</evidence>
<dbReference type="Proteomes" id="UP000247702">
    <property type="component" value="Unassembled WGS sequence"/>
</dbReference>
<sequence>MAQQSIVQKAQASAPQTVEPVRQLRGPPAFTNNVSARIDRVEEGINEICESVNQLTEEFQKLNIRKPVAQSNFNWSYFTPIKLINPQYTSPDSNDDKDNNCQPKTYDELLPKLSPAMQKMCLSRKAQEKKSKKDESEFDGFNLATAEALGWKVDKPSKFVVKGNSEYISKALGWYTNVAITLRDEKDKPIVTIIGNYACIDNSEPKPML</sequence>
<feature type="compositionally biased region" description="Basic and acidic residues" evidence="2">
    <location>
        <begin position="94"/>
        <end position="107"/>
    </location>
</feature>
<keyword evidence="4" id="KW-1185">Reference proteome</keyword>
<feature type="coiled-coil region" evidence="1">
    <location>
        <begin position="38"/>
        <end position="65"/>
    </location>
</feature>
<feature type="region of interest" description="Disordered" evidence="2">
    <location>
        <begin position="1"/>
        <end position="28"/>
    </location>
</feature>
<organism evidence="3 4">
    <name type="scientific">Rhizophagus clarus</name>
    <dbReference type="NCBI Taxonomy" id="94130"/>
    <lineage>
        <taxon>Eukaryota</taxon>
        <taxon>Fungi</taxon>
        <taxon>Fungi incertae sedis</taxon>
        <taxon>Mucoromycota</taxon>
        <taxon>Glomeromycotina</taxon>
        <taxon>Glomeromycetes</taxon>
        <taxon>Glomerales</taxon>
        <taxon>Glomeraceae</taxon>
        <taxon>Rhizophagus</taxon>
    </lineage>
</organism>
<dbReference type="AlphaFoldDB" id="A0A2Z6R427"/>